<feature type="transmembrane region" description="Helical" evidence="5">
    <location>
        <begin position="186"/>
        <end position="206"/>
    </location>
</feature>
<feature type="transmembrane region" description="Helical" evidence="5">
    <location>
        <begin position="253"/>
        <end position="275"/>
    </location>
</feature>
<evidence type="ECO:0000256" key="4">
    <source>
        <dbReference type="ARBA" id="ARBA00023136"/>
    </source>
</evidence>
<dbReference type="InterPro" id="IPR004853">
    <property type="entry name" value="Sugar_P_trans_dom"/>
</dbReference>
<dbReference type="InterPro" id="IPR050186">
    <property type="entry name" value="TPT_transporter"/>
</dbReference>
<feature type="transmembrane region" description="Helical" evidence="5">
    <location>
        <begin position="281"/>
        <end position="303"/>
    </location>
</feature>
<comment type="subcellular location">
    <subcellularLocation>
        <location evidence="1">Membrane</location>
        <topology evidence="1">Multi-pass membrane protein</topology>
    </subcellularLocation>
</comment>
<dbReference type="EMBL" id="HBEV01009946">
    <property type="protein sequence ID" value="CAD8590228.1"/>
    <property type="molecule type" value="Transcribed_RNA"/>
</dbReference>
<sequence length="327" mass="34249">MAPPSSAMVGAFAAVFYGVVAVAMGFINKAVMSVYGLEESNFLLLSQMLCTVAVLFFLRGAGRVQFAPISLAQAKKLLPVAILYNANVAFALASLAKVSVPTYNTLKRLTPAVVLAANTALRLRPDPSKEVVACIVVVVLGCLIAGYGDLEFDPRGYVMGLTSCALQASYLLVVERTGAERGMTSIEIMVYNAMLSSPPLFLVVLATGELGSGIERLSAMSGDVGFVSVFVLALLAGMLLNYALFLCTLTNSALTTTVVGVLKGVVSTALGFFLLGGVDPSVTHVMGILTNTVGGVAYSCVTYSEKQAKRRMKVKNSDLDLAGSEGK</sequence>
<reference evidence="7" key="1">
    <citation type="submission" date="2021-01" db="EMBL/GenBank/DDBJ databases">
        <authorList>
            <person name="Corre E."/>
            <person name="Pelletier E."/>
            <person name="Niang G."/>
            <person name="Scheremetjew M."/>
            <person name="Finn R."/>
            <person name="Kale V."/>
            <person name="Holt S."/>
            <person name="Cochrane G."/>
            <person name="Meng A."/>
            <person name="Brown T."/>
            <person name="Cohen L."/>
        </authorList>
    </citation>
    <scope>NUCLEOTIDE SEQUENCE</scope>
    <source>
        <strain evidence="7">CCMP494</strain>
    </source>
</reference>
<evidence type="ECO:0000259" key="6">
    <source>
        <dbReference type="Pfam" id="PF03151"/>
    </source>
</evidence>
<keyword evidence="2 5" id="KW-0812">Transmembrane</keyword>
<dbReference type="AlphaFoldDB" id="A0A7S0KTM0"/>
<keyword evidence="3 5" id="KW-1133">Transmembrane helix</keyword>
<evidence type="ECO:0000256" key="5">
    <source>
        <dbReference type="SAM" id="Phobius"/>
    </source>
</evidence>
<feature type="transmembrane region" description="Helical" evidence="5">
    <location>
        <begin position="131"/>
        <end position="150"/>
    </location>
</feature>
<evidence type="ECO:0000256" key="1">
    <source>
        <dbReference type="ARBA" id="ARBA00004141"/>
    </source>
</evidence>
<organism evidence="7">
    <name type="scientific">Micromonas pusilla</name>
    <name type="common">Picoplanktonic green alga</name>
    <name type="synonym">Chromulina pusilla</name>
    <dbReference type="NCBI Taxonomy" id="38833"/>
    <lineage>
        <taxon>Eukaryota</taxon>
        <taxon>Viridiplantae</taxon>
        <taxon>Chlorophyta</taxon>
        <taxon>Mamiellophyceae</taxon>
        <taxon>Mamiellales</taxon>
        <taxon>Mamiellaceae</taxon>
        <taxon>Micromonas</taxon>
    </lineage>
</organism>
<gene>
    <name evidence="7" type="ORF">MSP1404_LOCUS7632</name>
</gene>
<feature type="transmembrane region" description="Helical" evidence="5">
    <location>
        <begin position="156"/>
        <end position="174"/>
    </location>
</feature>
<proteinExistence type="predicted"/>
<evidence type="ECO:0000256" key="2">
    <source>
        <dbReference type="ARBA" id="ARBA00022692"/>
    </source>
</evidence>
<feature type="domain" description="Sugar phosphate transporter" evidence="6">
    <location>
        <begin position="11"/>
        <end position="299"/>
    </location>
</feature>
<evidence type="ECO:0000256" key="3">
    <source>
        <dbReference type="ARBA" id="ARBA00022989"/>
    </source>
</evidence>
<feature type="transmembrane region" description="Helical" evidence="5">
    <location>
        <begin position="226"/>
        <end position="246"/>
    </location>
</feature>
<dbReference type="GO" id="GO:0016020">
    <property type="term" value="C:membrane"/>
    <property type="evidence" value="ECO:0007669"/>
    <property type="project" value="UniProtKB-SubCell"/>
</dbReference>
<evidence type="ECO:0000313" key="7">
    <source>
        <dbReference type="EMBL" id="CAD8590228.1"/>
    </source>
</evidence>
<feature type="transmembrane region" description="Helical" evidence="5">
    <location>
        <begin position="78"/>
        <end position="98"/>
    </location>
</feature>
<protein>
    <recommendedName>
        <fullName evidence="6">Sugar phosphate transporter domain-containing protein</fullName>
    </recommendedName>
</protein>
<dbReference type="Pfam" id="PF03151">
    <property type="entry name" value="TPT"/>
    <property type="match status" value="1"/>
</dbReference>
<feature type="transmembrane region" description="Helical" evidence="5">
    <location>
        <begin position="6"/>
        <end position="28"/>
    </location>
</feature>
<dbReference type="PANTHER" id="PTHR11132">
    <property type="entry name" value="SOLUTE CARRIER FAMILY 35"/>
    <property type="match status" value="1"/>
</dbReference>
<accession>A0A7S0KTM0</accession>
<name>A0A7S0KTM0_MICPS</name>
<feature type="transmembrane region" description="Helical" evidence="5">
    <location>
        <begin position="40"/>
        <end position="58"/>
    </location>
</feature>
<keyword evidence="4 5" id="KW-0472">Membrane</keyword>